<protein>
    <submittedName>
        <fullName evidence="2">Uncharacterized protein</fullName>
    </submittedName>
</protein>
<sequence length="82" mass="9305">MSYGKDKQRTDDWRPAPPPEPLYFVEEAQHRADEMLRYLVDINAGVAGAEAEYAAYKSKLSSETTRRLKVSCLLNNHSDSIC</sequence>
<evidence type="ECO:0000313" key="3">
    <source>
        <dbReference type="Proteomes" id="UP000284706"/>
    </source>
</evidence>
<gene>
    <name evidence="2" type="ORF">CVT26_006694</name>
</gene>
<name>A0A409Y2S8_9AGAR</name>
<evidence type="ECO:0000256" key="1">
    <source>
        <dbReference type="SAM" id="MobiDB-lite"/>
    </source>
</evidence>
<organism evidence="2 3">
    <name type="scientific">Gymnopilus dilepis</name>
    <dbReference type="NCBI Taxonomy" id="231916"/>
    <lineage>
        <taxon>Eukaryota</taxon>
        <taxon>Fungi</taxon>
        <taxon>Dikarya</taxon>
        <taxon>Basidiomycota</taxon>
        <taxon>Agaricomycotina</taxon>
        <taxon>Agaricomycetes</taxon>
        <taxon>Agaricomycetidae</taxon>
        <taxon>Agaricales</taxon>
        <taxon>Agaricineae</taxon>
        <taxon>Hymenogastraceae</taxon>
        <taxon>Gymnopilus</taxon>
    </lineage>
</organism>
<feature type="region of interest" description="Disordered" evidence="1">
    <location>
        <begin position="1"/>
        <end position="20"/>
    </location>
</feature>
<dbReference type="EMBL" id="NHYE01001269">
    <property type="protein sequence ID" value="PPQ97300.1"/>
    <property type="molecule type" value="Genomic_DNA"/>
</dbReference>
<evidence type="ECO:0000313" key="2">
    <source>
        <dbReference type="EMBL" id="PPQ97300.1"/>
    </source>
</evidence>
<reference evidence="2 3" key="1">
    <citation type="journal article" date="2018" name="Evol. Lett.">
        <title>Horizontal gene cluster transfer increased hallucinogenic mushroom diversity.</title>
        <authorList>
            <person name="Reynolds H.T."/>
            <person name="Vijayakumar V."/>
            <person name="Gluck-Thaler E."/>
            <person name="Korotkin H.B."/>
            <person name="Matheny P.B."/>
            <person name="Slot J.C."/>
        </authorList>
    </citation>
    <scope>NUCLEOTIDE SEQUENCE [LARGE SCALE GENOMIC DNA]</scope>
    <source>
        <strain evidence="2 3">SRW20</strain>
    </source>
</reference>
<dbReference type="Proteomes" id="UP000284706">
    <property type="component" value="Unassembled WGS sequence"/>
</dbReference>
<dbReference type="AlphaFoldDB" id="A0A409Y2S8"/>
<proteinExistence type="predicted"/>
<comment type="caution">
    <text evidence="2">The sequence shown here is derived from an EMBL/GenBank/DDBJ whole genome shotgun (WGS) entry which is preliminary data.</text>
</comment>
<accession>A0A409Y2S8</accession>
<dbReference type="InParanoid" id="A0A409Y2S8"/>
<keyword evidence="3" id="KW-1185">Reference proteome</keyword>
<feature type="compositionally biased region" description="Basic and acidic residues" evidence="1">
    <location>
        <begin position="1"/>
        <end position="14"/>
    </location>
</feature>